<organism evidence="6 7">
    <name type="scientific">Franzmannia pantelleriensis</name>
    <dbReference type="NCBI Taxonomy" id="48727"/>
    <lineage>
        <taxon>Bacteria</taxon>
        <taxon>Pseudomonadati</taxon>
        <taxon>Pseudomonadota</taxon>
        <taxon>Gammaproteobacteria</taxon>
        <taxon>Oceanospirillales</taxon>
        <taxon>Halomonadaceae</taxon>
        <taxon>Franzmannia</taxon>
    </lineage>
</organism>
<comment type="similarity">
    <text evidence="2 5">Belongs to the DegT/DnrJ/EryC1 family.</text>
</comment>
<keyword evidence="6" id="KW-0808">Transferase</keyword>
<dbReference type="InterPro" id="IPR015421">
    <property type="entry name" value="PyrdxlP-dep_Trfase_major"/>
</dbReference>
<dbReference type="InterPro" id="IPR015422">
    <property type="entry name" value="PyrdxlP-dep_Trfase_small"/>
</dbReference>
<keyword evidence="1 4" id="KW-0663">Pyridoxal phosphate</keyword>
<dbReference type="InterPro" id="IPR000653">
    <property type="entry name" value="DegT/StrS_aminotransferase"/>
</dbReference>
<dbReference type="AlphaFoldDB" id="A0A1G9NU57"/>
<dbReference type="PIRSF" id="PIRSF000390">
    <property type="entry name" value="PLP_StrS"/>
    <property type="match status" value="1"/>
</dbReference>
<evidence type="ECO:0000256" key="1">
    <source>
        <dbReference type="ARBA" id="ARBA00022898"/>
    </source>
</evidence>
<evidence type="ECO:0000256" key="4">
    <source>
        <dbReference type="PIRSR" id="PIRSR000390-2"/>
    </source>
</evidence>
<evidence type="ECO:0000313" key="6">
    <source>
        <dbReference type="EMBL" id="SDL89920.1"/>
    </source>
</evidence>
<dbReference type="GO" id="GO:0030170">
    <property type="term" value="F:pyridoxal phosphate binding"/>
    <property type="evidence" value="ECO:0007669"/>
    <property type="project" value="UniProtKB-ARBA"/>
</dbReference>
<dbReference type="FunFam" id="3.40.640.10:FF:000089">
    <property type="entry name" value="Aminotransferase, DegT/DnrJ/EryC1/StrS family"/>
    <property type="match status" value="1"/>
</dbReference>
<sequence>MGRDAMAMAFVDLAAQQARLKPRLDAAIQRVLAHGRYVQGPEVAELEQRLAARVGVAHCIACGSGTAALQLAQMALDIGPGDEVIVPGFGFVASAESVALCGARPVYADIDPASLLLDPQGLETLITPRTRAIMPVSLFGQCADMEAIHDVAERHALTVIEDAAQSFGASRHGRASCGMSRVACTSFFPSKPLGCYGDGGALFTDDDALAACLRRLISHGDTGRYRHLQLGMNSRLDTLQAAILLVKLEAFDDEVARRQAIAERYNALLAELPLALPLRLSGNTSVYAQYTLQLEARDAVASRLHDAGIPTAIHYPRPLYCQPAVADPACRLSACKAACERVLSLPMHPYLEQGQQERVVEALGDALRGA</sequence>
<evidence type="ECO:0000256" key="2">
    <source>
        <dbReference type="ARBA" id="ARBA00037999"/>
    </source>
</evidence>
<dbReference type="GO" id="GO:0008483">
    <property type="term" value="F:transaminase activity"/>
    <property type="evidence" value="ECO:0007669"/>
    <property type="project" value="UniProtKB-KW"/>
</dbReference>
<proteinExistence type="inferred from homology"/>
<keyword evidence="7" id="KW-1185">Reference proteome</keyword>
<gene>
    <name evidence="6" type="ORF">SAMN05192555_107256</name>
</gene>
<evidence type="ECO:0000313" key="7">
    <source>
        <dbReference type="Proteomes" id="UP000199107"/>
    </source>
</evidence>
<dbReference type="GO" id="GO:0000271">
    <property type="term" value="P:polysaccharide biosynthetic process"/>
    <property type="evidence" value="ECO:0007669"/>
    <property type="project" value="TreeGrafter"/>
</dbReference>
<dbReference type="Gene3D" id="3.40.640.10">
    <property type="entry name" value="Type I PLP-dependent aspartate aminotransferase-like (Major domain)"/>
    <property type="match status" value="1"/>
</dbReference>
<dbReference type="PANTHER" id="PTHR30244">
    <property type="entry name" value="TRANSAMINASE"/>
    <property type="match status" value="1"/>
</dbReference>
<evidence type="ECO:0000256" key="5">
    <source>
        <dbReference type="RuleBase" id="RU004508"/>
    </source>
</evidence>
<feature type="active site" description="Proton acceptor" evidence="3">
    <location>
        <position position="191"/>
    </location>
</feature>
<accession>A0A1G9NU57</accession>
<dbReference type="Gene3D" id="3.90.1150.10">
    <property type="entry name" value="Aspartate Aminotransferase, domain 1"/>
    <property type="match status" value="1"/>
</dbReference>
<dbReference type="PANTHER" id="PTHR30244:SF42">
    <property type="entry name" value="UDP-2-ACETAMIDO-2-DEOXY-3-OXO-D-GLUCURONATE AMINOTRANSFERASE"/>
    <property type="match status" value="1"/>
</dbReference>
<reference evidence="7" key="1">
    <citation type="submission" date="2016-10" db="EMBL/GenBank/DDBJ databases">
        <authorList>
            <person name="Varghese N."/>
            <person name="Submissions S."/>
        </authorList>
    </citation>
    <scope>NUCLEOTIDE SEQUENCE [LARGE SCALE GENOMIC DNA]</scope>
    <source>
        <strain evidence="7">AAP</strain>
    </source>
</reference>
<dbReference type="EMBL" id="FNGH01000007">
    <property type="protein sequence ID" value="SDL89920.1"/>
    <property type="molecule type" value="Genomic_DNA"/>
</dbReference>
<dbReference type="SUPFAM" id="SSF53383">
    <property type="entry name" value="PLP-dependent transferases"/>
    <property type="match status" value="1"/>
</dbReference>
<evidence type="ECO:0000256" key="3">
    <source>
        <dbReference type="PIRSR" id="PIRSR000390-1"/>
    </source>
</evidence>
<dbReference type="STRING" id="48727.SAMN05192555_107256"/>
<dbReference type="InterPro" id="IPR015424">
    <property type="entry name" value="PyrdxlP-dep_Trfase"/>
</dbReference>
<protein>
    <submittedName>
        <fullName evidence="6">UDP-2-acetamido-2-deoxy-ribo-hexuluronate aminotransferase</fullName>
    </submittedName>
</protein>
<name>A0A1G9NU57_9GAMM</name>
<dbReference type="CDD" id="cd00616">
    <property type="entry name" value="AHBA_syn"/>
    <property type="match status" value="1"/>
</dbReference>
<keyword evidence="6" id="KW-0032">Aminotransferase</keyword>
<dbReference type="Proteomes" id="UP000199107">
    <property type="component" value="Unassembled WGS sequence"/>
</dbReference>
<dbReference type="Pfam" id="PF01041">
    <property type="entry name" value="DegT_DnrJ_EryC1"/>
    <property type="match status" value="1"/>
</dbReference>
<feature type="modified residue" description="N6-(pyridoxal phosphate)lysine" evidence="4">
    <location>
        <position position="191"/>
    </location>
</feature>